<keyword evidence="5 10" id="KW-0472">Membrane</keyword>
<dbReference type="InterPro" id="IPR003691">
    <property type="entry name" value="FluC"/>
</dbReference>
<dbReference type="PANTHER" id="PTHR28259:SF1">
    <property type="entry name" value="FLUORIDE EXPORT PROTEIN 1-RELATED"/>
    <property type="match status" value="1"/>
</dbReference>
<dbReference type="PANTHER" id="PTHR28259">
    <property type="entry name" value="FLUORIDE EXPORT PROTEIN 1-RELATED"/>
    <property type="match status" value="1"/>
</dbReference>
<evidence type="ECO:0000256" key="2">
    <source>
        <dbReference type="ARBA" id="ARBA00022475"/>
    </source>
</evidence>
<feature type="transmembrane region" description="Helical" evidence="10">
    <location>
        <begin position="66"/>
        <end position="91"/>
    </location>
</feature>
<name>A0ABY5KWI4_9CELL</name>
<dbReference type="Proteomes" id="UP001316189">
    <property type="component" value="Chromosome"/>
</dbReference>
<keyword evidence="10" id="KW-0813">Transport</keyword>
<evidence type="ECO:0000256" key="8">
    <source>
        <dbReference type="ARBA" id="ARBA00035585"/>
    </source>
</evidence>
<accession>A0ABY5KWI4</accession>
<keyword evidence="2 10" id="KW-1003">Cell membrane</keyword>
<evidence type="ECO:0000313" key="12">
    <source>
        <dbReference type="Proteomes" id="UP001316189"/>
    </source>
</evidence>
<keyword evidence="10" id="KW-0479">Metal-binding</keyword>
<evidence type="ECO:0000256" key="3">
    <source>
        <dbReference type="ARBA" id="ARBA00022692"/>
    </source>
</evidence>
<comment type="activity regulation">
    <text evidence="10">Na(+) is not transported, but it plays an essential structural role and its presence is essential for fluoride channel function.</text>
</comment>
<keyword evidence="3 10" id="KW-0812">Transmembrane</keyword>
<evidence type="ECO:0000256" key="5">
    <source>
        <dbReference type="ARBA" id="ARBA00023136"/>
    </source>
</evidence>
<evidence type="ECO:0000256" key="9">
    <source>
        <dbReference type="ARBA" id="ARBA00049940"/>
    </source>
</evidence>
<comment type="catalytic activity">
    <reaction evidence="8">
        <text>fluoride(in) = fluoride(out)</text>
        <dbReference type="Rhea" id="RHEA:76159"/>
        <dbReference type="ChEBI" id="CHEBI:17051"/>
    </reaction>
    <physiologicalReaction direction="left-to-right" evidence="8">
        <dbReference type="Rhea" id="RHEA:76160"/>
    </physiologicalReaction>
</comment>
<gene>
    <name evidence="10" type="primary">fluC</name>
    <name evidence="10" type="synonym">crcB</name>
    <name evidence="11" type="ORF">NP064_12265</name>
</gene>
<dbReference type="Pfam" id="PF02537">
    <property type="entry name" value="CRCB"/>
    <property type="match status" value="1"/>
</dbReference>
<comment type="subcellular location">
    <subcellularLocation>
        <location evidence="1 10">Cell membrane</location>
        <topology evidence="1 10">Multi-pass membrane protein</topology>
    </subcellularLocation>
</comment>
<keyword evidence="10" id="KW-0915">Sodium</keyword>
<keyword evidence="4 10" id="KW-1133">Transmembrane helix</keyword>
<feature type="transmembrane region" description="Helical" evidence="10">
    <location>
        <begin position="37"/>
        <end position="60"/>
    </location>
</feature>
<dbReference type="HAMAP" id="MF_00454">
    <property type="entry name" value="FluC"/>
    <property type="match status" value="1"/>
</dbReference>
<feature type="binding site" evidence="10">
    <location>
        <position position="78"/>
    </location>
    <ligand>
        <name>Na(+)</name>
        <dbReference type="ChEBI" id="CHEBI:29101"/>
        <note>structural</note>
    </ligand>
</feature>
<evidence type="ECO:0000256" key="6">
    <source>
        <dbReference type="ARBA" id="ARBA00023303"/>
    </source>
</evidence>
<evidence type="ECO:0000256" key="4">
    <source>
        <dbReference type="ARBA" id="ARBA00022989"/>
    </source>
</evidence>
<comment type="function">
    <text evidence="9 10">Fluoride-specific ion channel. Important for reducing fluoride concentration in the cell, thus reducing its toxicity.</text>
</comment>
<keyword evidence="12" id="KW-1185">Reference proteome</keyword>
<evidence type="ECO:0000313" key="11">
    <source>
        <dbReference type="EMBL" id="UUI74564.1"/>
    </source>
</evidence>
<feature type="transmembrane region" description="Helical" evidence="10">
    <location>
        <begin position="103"/>
        <end position="124"/>
    </location>
</feature>
<feature type="binding site" evidence="10">
    <location>
        <position position="81"/>
    </location>
    <ligand>
        <name>Na(+)</name>
        <dbReference type="ChEBI" id="CHEBI:29101"/>
        <note>structural</note>
    </ligand>
</feature>
<sequence length="125" mass="12728">MVVGVAVGSGVGAQLRFATERLHARARERRGLGRPSFPWATLTVNVVGSVALGAAAALAARGVISSPWLTVLGIGLAGGLTTFSTFALDVVSLARDHRVAHAVLDIALHLALGLGAGAAMFHILL</sequence>
<dbReference type="RefSeq" id="WP_227570721.1">
    <property type="nucleotide sequence ID" value="NZ_CP101988.1"/>
</dbReference>
<dbReference type="EMBL" id="CP101988">
    <property type="protein sequence ID" value="UUI74564.1"/>
    <property type="molecule type" value="Genomic_DNA"/>
</dbReference>
<organism evidence="11 12">
    <name type="scientific">Cellulomonas chengniuliangii</name>
    <dbReference type="NCBI Taxonomy" id="2968084"/>
    <lineage>
        <taxon>Bacteria</taxon>
        <taxon>Bacillati</taxon>
        <taxon>Actinomycetota</taxon>
        <taxon>Actinomycetes</taxon>
        <taxon>Micrococcales</taxon>
        <taxon>Cellulomonadaceae</taxon>
        <taxon>Cellulomonas</taxon>
    </lineage>
</organism>
<evidence type="ECO:0000256" key="10">
    <source>
        <dbReference type="HAMAP-Rule" id="MF_00454"/>
    </source>
</evidence>
<keyword evidence="10" id="KW-0406">Ion transport</keyword>
<keyword evidence="6 10" id="KW-0407">Ion channel</keyword>
<evidence type="ECO:0000256" key="7">
    <source>
        <dbReference type="ARBA" id="ARBA00035120"/>
    </source>
</evidence>
<evidence type="ECO:0000256" key="1">
    <source>
        <dbReference type="ARBA" id="ARBA00004651"/>
    </source>
</evidence>
<comment type="similarity">
    <text evidence="7 10">Belongs to the fluoride channel Fluc/FEX (TC 1.A.43) family.</text>
</comment>
<protein>
    <recommendedName>
        <fullName evidence="10">Fluoride-specific ion channel FluC</fullName>
    </recommendedName>
</protein>
<proteinExistence type="inferred from homology"/>
<reference evidence="11 12" key="1">
    <citation type="submission" date="2022-07" db="EMBL/GenBank/DDBJ databases">
        <title>Novel species in genus cellulomonas.</title>
        <authorList>
            <person name="Ye L."/>
        </authorList>
    </citation>
    <scope>NUCLEOTIDE SEQUENCE [LARGE SCALE GENOMIC DNA]</scope>
    <source>
        <strain evidence="12">zg-Y338</strain>
    </source>
</reference>